<evidence type="ECO:0000313" key="3">
    <source>
        <dbReference type="Proteomes" id="UP000235388"/>
    </source>
</evidence>
<organism evidence="2 3">
    <name type="scientific">Puccinia coronata f. sp. avenae</name>
    <dbReference type="NCBI Taxonomy" id="200324"/>
    <lineage>
        <taxon>Eukaryota</taxon>
        <taxon>Fungi</taxon>
        <taxon>Dikarya</taxon>
        <taxon>Basidiomycota</taxon>
        <taxon>Pucciniomycotina</taxon>
        <taxon>Pucciniomycetes</taxon>
        <taxon>Pucciniales</taxon>
        <taxon>Pucciniaceae</taxon>
        <taxon>Puccinia</taxon>
    </lineage>
</organism>
<comment type="caution">
    <text evidence="2">The sequence shown here is derived from an EMBL/GenBank/DDBJ whole genome shotgun (WGS) entry which is preliminary data.</text>
</comment>
<feature type="region of interest" description="Disordered" evidence="1">
    <location>
        <begin position="182"/>
        <end position="211"/>
    </location>
</feature>
<proteinExistence type="predicted"/>
<reference evidence="2 3" key="1">
    <citation type="submission" date="2017-11" db="EMBL/GenBank/DDBJ databases">
        <title>De novo assembly and phasing of dikaryotic genomes from two isolates of Puccinia coronata f. sp. avenae, the causal agent of oat crown rust.</title>
        <authorList>
            <person name="Miller M.E."/>
            <person name="Zhang Y."/>
            <person name="Omidvar V."/>
            <person name="Sperschneider J."/>
            <person name="Schwessinger B."/>
            <person name="Raley C."/>
            <person name="Palmer J.M."/>
            <person name="Garnica D."/>
            <person name="Upadhyaya N."/>
            <person name="Rathjen J."/>
            <person name="Taylor J.M."/>
            <person name="Park R.F."/>
            <person name="Dodds P.N."/>
            <person name="Hirsch C.D."/>
            <person name="Kianian S.F."/>
            <person name="Figueroa M."/>
        </authorList>
    </citation>
    <scope>NUCLEOTIDE SEQUENCE [LARGE SCALE GENOMIC DNA]</scope>
    <source>
        <strain evidence="2">12NC29</strain>
    </source>
</reference>
<dbReference type="OrthoDB" id="2503766at2759"/>
<name>A0A2N5USJ0_9BASI</name>
<dbReference type="EMBL" id="PGCJ01000178">
    <property type="protein sequence ID" value="PLW40703.1"/>
    <property type="molecule type" value="Genomic_DNA"/>
</dbReference>
<evidence type="ECO:0000313" key="2">
    <source>
        <dbReference type="EMBL" id="PLW40703.1"/>
    </source>
</evidence>
<sequence length="303" mass="33028">MSDTPKVNLDKELKILMVSLSQEKLKRVVDLVNQIKKLVAGNHAAVPILAPNVKQNTKGRPSAKKGRLTSTKRIQSAFEIVEEKIKKENTSKKRVLEGSGRKKAKQIKKSEDLENLDSDTAKRVASVDAIRGYIGHFEPMLHRFKRPMQLPADVASTTSDVTSMGADVTSLLLNIKQPSSDFTLPNVSPTEPGSDPADTSSGQSDDPSAASDSMVDSTLVLAVLSRLWQSFTGFAQYKLGLSRHNISVARHNTGFARHNTVTPRCDLSCSRHNIAFARCKHGVGRCNLGLADVTSDARTNTNP</sequence>
<evidence type="ECO:0000256" key="1">
    <source>
        <dbReference type="SAM" id="MobiDB-lite"/>
    </source>
</evidence>
<keyword evidence="3" id="KW-1185">Reference proteome</keyword>
<protein>
    <submittedName>
        <fullName evidence="2">Uncharacterized protein</fullName>
    </submittedName>
</protein>
<dbReference type="AlphaFoldDB" id="A0A2N5USJ0"/>
<accession>A0A2N5USJ0</accession>
<gene>
    <name evidence="2" type="ORF">PCANC_14476</name>
</gene>
<dbReference type="Proteomes" id="UP000235388">
    <property type="component" value="Unassembled WGS sequence"/>
</dbReference>